<keyword evidence="11" id="KW-1185">Reference proteome</keyword>
<evidence type="ECO:0000256" key="6">
    <source>
        <dbReference type="ARBA" id="ARBA00023163"/>
    </source>
</evidence>
<organism evidence="10 11">
    <name type="scientific">Pyrobaculum islandicum (strain DSM 4184 / JCM 9189 / GEO3)</name>
    <dbReference type="NCBI Taxonomy" id="384616"/>
    <lineage>
        <taxon>Archaea</taxon>
        <taxon>Thermoproteota</taxon>
        <taxon>Thermoprotei</taxon>
        <taxon>Thermoproteales</taxon>
        <taxon>Thermoproteaceae</taxon>
        <taxon>Pyrobaculum</taxon>
    </lineage>
</organism>
<comment type="subunit">
    <text evidence="8">Part of the 30S ribosomal subunit.</text>
</comment>
<proteinExistence type="inferred from homology"/>
<accession>A1RVQ9</accession>
<dbReference type="PROSITE" id="PS01030">
    <property type="entry name" value="RNA_POL_M_15KD"/>
    <property type="match status" value="1"/>
</dbReference>
<dbReference type="Gene3D" id="6.20.50.180">
    <property type="match status" value="1"/>
</dbReference>
<dbReference type="STRING" id="384616.Pisl_1894"/>
<evidence type="ECO:0000313" key="11">
    <source>
        <dbReference type="Proteomes" id="UP000002595"/>
    </source>
</evidence>
<keyword evidence="4 8" id="KW-0862">Zinc</keyword>
<dbReference type="RefSeq" id="WP_011763616.1">
    <property type="nucleotide sequence ID" value="NC_008701.1"/>
</dbReference>
<dbReference type="GO" id="GO:1990904">
    <property type="term" value="C:ribonucleoprotein complex"/>
    <property type="evidence" value="ECO:0007669"/>
    <property type="project" value="UniProtKB-KW"/>
</dbReference>
<keyword evidence="3 8" id="KW-0863">Zinc-finger</keyword>
<dbReference type="EMBL" id="CP000504">
    <property type="protein sequence ID" value="ABL89041.1"/>
    <property type="molecule type" value="Genomic_DNA"/>
</dbReference>
<dbReference type="KEGG" id="pis:Pisl_1894"/>
<reference evidence="10" key="1">
    <citation type="submission" date="2006-12" db="EMBL/GenBank/DDBJ databases">
        <title>Complete sequence of Pyrobaculum islandicum DSM 4184.</title>
        <authorList>
            <person name="Copeland A."/>
            <person name="Lucas S."/>
            <person name="Lapidus A."/>
            <person name="Barry K."/>
            <person name="Detter J.C."/>
            <person name="Glavina del Rio T."/>
            <person name="Dalin E."/>
            <person name="Tice H."/>
            <person name="Pitluck S."/>
            <person name="Meincke L."/>
            <person name="Brettin T."/>
            <person name="Bruce D."/>
            <person name="Han C."/>
            <person name="Tapia R."/>
            <person name="Gilna P."/>
            <person name="Schmutz J."/>
            <person name="Larimer F."/>
            <person name="Land M."/>
            <person name="Hauser L."/>
            <person name="Kyrpides N."/>
            <person name="Mikhailova N."/>
            <person name="Cozen A.E."/>
            <person name="Fitz-Gibbon S.T."/>
            <person name="House C.H."/>
            <person name="Saltikov C."/>
            <person name="Lowe T."/>
            <person name="Richardson P."/>
        </authorList>
    </citation>
    <scope>NUCLEOTIDE SEQUENCE [LARGE SCALE GENOMIC DNA]</scope>
    <source>
        <strain evidence="10">DSM 4184</strain>
    </source>
</reference>
<feature type="binding site" evidence="8">
    <location>
        <position position="38"/>
    </location>
    <ligand>
        <name>Zn(2+)</name>
        <dbReference type="ChEBI" id="CHEBI:29105"/>
    </ligand>
</feature>
<dbReference type="InterPro" id="IPR022845">
    <property type="entry name" value="Ribosomal_eS31_arc"/>
</dbReference>
<dbReference type="GO" id="GO:0005840">
    <property type="term" value="C:ribosome"/>
    <property type="evidence" value="ECO:0007669"/>
    <property type="project" value="UniProtKB-KW"/>
</dbReference>
<dbReference type="GO" id="GO:0008270">
    <property type="term" value="F:zinc ion binding"/>
    <property type="evidence" value="ECO:0007669"/>
    <property type="project" value="UniProtKB-UniRule"/>
</dbReference>
<evidence type="ECO:0000256" key="8">
    <source>
        <dbReference type="HAMAP-Rule" id="MF_00777"/>
    </source>
</evidence>
<dbReference type="SUPFAM" id="SSF57829">
    <property type="entry name" value="Zn-binding ribosomal proteins"/>
    <property type="match status" value="1"/>
</dbReference>
<dbReference type="HAMAP" id="MF_00777">
    <property type="entry name" value="Ribosomal_eS31"/>
    <property type="match status" value="1"/>
</dbReference>
<evidence type="ECO:0000256" key="2">
    <source>
        <dbReference type="ARBA" id="ARBA00022723"/>
    </source>
</evidence>
<keyword evidence="2 8" id="KW-0479">Metal-binding</keyword>
<feature type="binding site" evidence="8">
    <location>
        <position position="57"/>
    </location>
    <ligand>
        <name>Zn(2+)</name>
        <dbReference type="ChEBI" id="CHEBI:29105"/>
    </ligand>
</feature>
<dbReference type="InterPro" id="IPR002906">
    <property type="entry name" value="Ribosomal_eS31"/>
</dbReference>
<dbReference type="SMART" id="SM01402">
    <property type="entry name" value="Ribosomal_S27"/>
    <property type="match status" value="1"/>
</dbReference>
<feature type="domain" description="Small ribosomal subunit protein eS31" evidence="9">
    <location>
        <begin position="18"/>
        <end position="63"/>
    </location>
</feature>
<dbReference type="NCBIfam" id="NF001669">
    <property type="entry name" value="PRK00432.1"/>
    <property type="match status" value="1"/>
</dbReference>
<comment type="similarity">
    <text evidence="1">Belongs to the archaeal RpoM/eukaryotic RPA12/RPB9/RPC11 RNA polymerase family.</text>
</comment>
<dbReference type="OrthoDB" id="25142at2157"/>
<keyword evidence="6" id="KW-0804">Transcription</keyword>
<evidence type="ECO:0000256" key="3">
    <source>
        <dbReference type="ARBA" id="ARBA00022771"/>
    </source>
</evidence>
<dbReference type="GO" id="GO:0003735">
    <property type="term" value="F:structural constituent of ribosome"/>
    <property type="evidence" value="ECO:0007669"/>
    <property type="project" value="InterPro"/>
</dbReference>
<dbReference type="AlphaFoldDB" id="A1RVQ9"/>
<comment type="similarity">
    <text evidence="8">Belongs to the eukaryotic ribosomal protein eS31 family.</text>
</comment>
<dbReference type="GeneID" id="4617727"/>
<dbReference type="GO" id="GO:0006412">
    <property type="term" value="P:translation"/>
    <property type="evidence" value="ECO:0007669"/>
    <property type="project" value="UniProtKB-UniRule"/>
</dbReference>
<keyword evidence="7 8" id="KW-0687">Ribonucleoprotein</keyword>
<dbReference type="HOGENOM" id="CLU_179743_1_0_2"/>
<dbReference type="InterPro" id="IPR011332">
    <property type="entry name" value="Ribosomal_zn-bd"/>
</dbReference>
<evidence type="ECO:0000259" key="9">
    <source>
        <dbReference type="SMART" id="SM01402"/>
    </source>
</evidence>
<evidence type="ECO:0000256" key="1">
    <source>
        <dbReference type="ARBA" id="ARBA00008925"/>
    </source>
</evidence>
<keyword evidence="5 8" id="KW-0689">Ribosomal protein</keyword>
<protein>
    <recommendedName>
        <fullName evidence="8">Small ribosomal subunit protein eS31</fullName>
    </recommendedName>
</protein>
<evidence type="ECO:0000256" key="5">
    <source>
        <dbReference type="ARBA" id="ARBA00022980"/>
    </source>
</evidence>
<dbReference type="eggNOG" id="arCOG04183">
    <property type="taxonomic scope" value="Archaea"/>
</dbReference>
<evidence type="ECO:0000313" key="10">
    <source>
        <dbReference type="EMBL" id="ABL89041.1"/>
    </source>
</evidence>
<comment type="caution">
    <text evidence="8">Lacks conserved residue(s) required for the propagation of feature annotation.</text>
</comment>
<dbReference type="Proteomes" id="UP000002595">
    <property type="component" value="Chromosome"/>
</dbReference>
<dbReference type="InterPro" id="IPR019761">
    <property type="entry name" value="DNA-dir_RNA_pol-M_15_CS"/>
</dbReference>
<comment type="cofactor">
    <cofactor evidence="8">
        <name>Zn(2+)</name>
        <dbReference type="ChEBI" id="CHEBI:29105"/>
    </cofactor>
    <text evidence="8">Binds 1 zinc ion per subunit.</text>
</comment>
<feature type="binding site" evidence="8">
    <location>
        <position position="60"/>
    </location>
    <ligand>
        <name>Zn(2+)</name>
        <dbReference type="ChEBI" id="CHEBI:29105"/>
    </ligand>
</feature>
<feature type="binding site" evidence="8">
    <location>
        <position position="41"/>
    </location>
    <ligand>
        <name>Zn(2+)</name>
        <dbReference type="ChEBI" id="CHEBI:29105"/>
    </ligand>
</feature>
<sequence>MSKKAPVQKEEKKRLPRAATWYELDLQKGVFRFKNKFCPKCGSVMAFHREPVPRWHCGKCGFTQFQR</sequence>
<evidence type="ECO:0000256" key="7">
    <source>
        <dbReference type="ARBA" id="ARBA00023274"/>
    </source>
</evidence>
<name>A1RVQ9_PYRIL</name>
<dbReference type="Pfam" id="PF01599">
    <property type="entry name" value="Ribosomal_S27"/>
    <property type="match status" value="1"/>
</dbReference>
<gene>
    <name evidence="8" type="primary">rps27ae</name>
    <name evidence="10" type="ordered locus">Pisl_1894</name>
</gene>
<evidence type="ECO:0000256" key="4">
    <source>
        <dbReference type="ARBA" id="ARBA00022833"/>
    </source>
</evidence>